<dbReference type="OrthoDB" id="9798157at2"/>
<evidence type="ECO:0000259" key="1">
    <source>
        <dbReference type="Pfam" id="PF06902"/>
    </source>
</evidence>
<accession>A0A1C6YW56</accession>
<dbReference type="InterPro" id="IPR010693">
    <property type="entry name" value="Divergent_4Fe-4S_mono-cluster"/>
</dbReference>
<dbReference type="RefSeq" id="WP_072307413.1">
    <property type="nucleotide sequence ID" value="NZ_FMIQ01000006.1"/>
</dbReference>
<dbReference type="Proteomes" id="UP000094844">
    <property type="component" value="Unassembled WGS sequence"/>
</dbReference>
<gene>
    <name evidence="2" type="ORF">BN1044_00494</name>
</gene>
<reference evidence="2 3" key="1">
    <citation type="submission" date="2016-09" db="EMBL/GenBank/DDBJ databases">
        <authorList>
            <person name="Capua I."/>
            <person name="De Benedictis P."/>
            <person name="Joannis T."/>
            <person name="Lombin L.H."/>
            <person name="Cattoli G."/>
        </authorList>
    </citation>
    <scope>NUCLEOTIDE SEQUENCE [LARGE SCALE GENOMIC DNA]</scope>
    <source>
        <strain evidence="2 3">GB001</strain>
    </source>
</reference>
<protein>
    <submittedName>
        <fullName evidence="2">Uncharacterized Fe-S cluster protein YjdI</fullName>
    </submittedName>
</protein>
<feature type="domain" description="Divergent 4Fe-4S mono-cluster" evidence="1">
    <location>
        <begin position="13"/>
        <end position="76"/>
    </location>
</feature>
<evidence type="ECO:0000313" key="3">
    <source>
        <dbReference type="Proteomes" id="UP000094844"/>
    </source>
</evidence>
<dbReference type="STRING" id="569.A6V27_19345"/>
<dbReference type="EMBL" id="FMIQ01000006">
    <property type="protein sequence ID" value="SCM51041.1"/>
    <property type="molecule type" value="Genomic_DNA"/>
</dbReference>
<sequence length="76" mass="8617">MDQELQDAGYRLYHGKEIDVYFNLSICQHSGNCVRGNSSLFKLNRQPWIVPDNVDAKTAISVINTCPSGALKYRQK</sequence>
<dbReference type="Pfam" id="PF06902">
    <property type="entry name" value="Fer4_19"/>
    <property type="match status" value="1"/>
</dbReference>
<dbReference type="AlphaFoldDB" id="A0A1C6YW56"/>
<name>A0A1C6YW56_HAFAL</name>
<proteinExistence type="predicted"/>
<evidence type="ECO:0000313" key="2">
    <source>
        <dbReference type="EMBL" id="SCM51041.1"/>
    </source>
</evidence>
<organism evidence="2 3">
    <name type="scientific">Hafnia alvei</name>
    <dbReference type="NCBI Taxonomy" id="569"/>
    <lineage>
        <taxon>Bacteria</taxon>
        <taxon>Pseudomonadati</taxon>
        <taxon>Pseudomonadota</taxon>
        <taxon>Gammaproteobacteria</taxon>
        <taxon>Enterobacterales</taxon>
        <taxon>Hafniaceae</taxon>
        <taxon>Hafnia</taxon>
    </lineage>
</organism>